<dbReference type="Proteomes" id="UP000770661">
    <property type="component" value="Unassembled WGS sequence"/>
</dbReference>
<accession>A0A8J4Y4B5</accession>
<gene>
    <name evidence="3" type="ORF">GWK47_013668</name>
</gene>
<feature type="region of interest" description="Disordered" evidence="1">
    <location>
        <begin position="52"/>
        <end position="99"/>
    </location>
</feature>
<evidence type="ECO:0000256" key="2">
    <source>
        <dbReference type="SAM" id="SignalP"/>
    </source>
</evidence>
<dbReference type="AlphaFoldDB" id="A0A8J4Y4B5"/>
<name>A0A8J4Y4B5_CHIOP</name>
<organism evidence="3 4">
    <name type="scientific">Chionoecetes opilio</name>
    <name type="common">Atlantic snow crab</name>
    <name type="synonym">Cancer opilio</name>
    <dbReference type="NCBI Taxonomy" id="41210"/>
    <lineage>
        <taxon>Eukaryota</taxon>
        <taxon>Metazoa</taxon>
        <taxon>Ecdysozoa</taxon>
        <taxon>Arthropoda</taxon>
        <taxon>Crustacea</taxon>
        <taxon>Multicrustacea</taxon>
        <taxon>Malacostraca</taxon>
        <taxon>Eumalacostraca</taxon>
        <taxon>Eucarida</taxon>
        <taxon>Decapoda</taxon>
        <taxon>Pleocyemata</taxon>
        <taxon>Brachyura</taxon>
        <taxon>Eubrachyura</taxon>
        <taxon>Majoidea</taxon>
        <taxon>Majidae</taxon>
        <taxon>Chionoecetes</taxon>
    </lineage>
</organism>
<evidence type="ECO:0000313" key="4">
    <source>
        <dbReference type="Proteomes" id="UP000770661"/>
    </source>
</evidence>
<comment type="caution">
    <text evidence="3">The sequence shown here is derived from an EMBL/GenBank/DDBJ whole genome shotgun (WGS) entry which is preliminary data.</text>
</comment>
<reference evidence="3" key="1">
    <citation type="submission" date="2020-07" db="EMBL/GenBank/DDBJ databases">
        <title>The High-quality genome of the commercially important snow crab, Chionoecetes opilio.</title>
        <authorList>
            <person name="Jeong J.-H."/>
            <person name="Ryu S."/>
        </authorList>
    </citation>
    <scope>NUCLEOTIDE SEQUENCE</scope>
    <source>
        <strain evidence="3">MADBK_172401_WGS</strain>
        <tissue evidence="3">Digestive gland</tissue>
    </source>
</reference>
<feature type="chain" id="PRO_5035240902" description="Secreted protein" evidence="2">
    <location>
        <begin position="21"/>
        <end position="143"/>
    </location>
</feature>
<feature type="signal peptide" evidence="2">
    <location>
        <begin position="1"/>
        <end position="20"/>
    </location>
</feature>
<evidence type="ECO:0008006" key="5">
    <source>
        <dbReference type="Google" id="ProtNLM"/>
    </source>
</evidence>
<sequence length="143" mass="14791">MLLLPLQPLLSLLFPPLLRHLQTVAMVSLDGRHLGCRAPDGDVLVVRVPVWGGRPSPSRQGGSCASFRSAAPPGPPRGGLRSVGKPPPPPRTPLASAGAPNVTADLAGLDLYVLQVPASVSLAAADTLVFEAPQHTTSCDRVS</sequence>
<evidence type="ECO:0000256" key="1">
    <source>
        <dbReference type="SAM" id="MobiDB-lite"/>
    </source>
</evidence>
<dbReference type="EMBL" id="JACEEZ010020343">
    <property type="protein sequence ID" value="KAG0714650.1"/>
    <property type="molecule type" value="Genomic_DNA"/>
</dbReference>
<evidence type="ECO:0000313" key="3">
    <source>
        <dbReference type="EMBL" id="KAG0714650.1"/>
    </source>
</evidence>
<keyword evidence="2" id="KW-0732">Signal</keyword>
<proteinExistence type="predicted"/>
<feature type="compositionally biased region" description="Low complexity" evidence="1">
    <location>
        <begin position="52"/>
        <end position="71"/>
    </location>
</feature>
<keyword evidence="4" id="KW-1185">Reference proteome</keyword>
<protein>
    <recommendedName>
        <fullName evidence="5">Secreted protein</fullName>
    </recommendedName>
</protein>